<evidence type="ECO:0000256" key="2">
    <source>
        <dbReference type="SAM" id="SignalP"/>
    </source>
</evidence>
<gene>
    <name evidence="4" type="ORF">OG626_24220</name>
</gene>
<dbReference type="InterPro" id="IPR000073">
    <property type="entry name" value="AB_hydrolase_1"/>
</dbReference>
<evidence type="ECO:0000259" key="3">
    <source>
        <dbReference type="Pfam" id="PF00561"/>
    </source>
</evidence>
<name>A0AAU3H016_9ACTN</name>
<accession>A0AAU3H016</accession>
<dbReference type="InterPro" id="IPR029058">
    <property type="entry name" value="AB_hydrolase_fold"/>
</dbReference>
<dbReference type="PANTHER" id="PTHR43798:SF33">
    <property type="entry name" value="HYDROLASE, PUTATIVE (AFU_ORTHOLOGUE AFUA_2G14860)-RELATED"/>
    <property type="match status" value="1"/>
</dbReference>
<feature type="chain" id="PRO_5043390578" evidence="2">
    <location>
        <begin position="26"/>
        <end position="298"/>
    </location>
</feature>
<sequence>MARRITTTAVTALCCVALGAGLVACDDEMTPKASDSSSASPTDAKPISGTEKISVDGHSVNVSCSGDAVDGEPVVVMMAGLGDKLTKMADFQKSVSKEHRVCSFDRLGQGASDKPTGPQTVADSGKILTGVLDRVAADSPVVLAGHSLGGLLAARYAPDHQDKVKGLVLMDATSPTTTADISGVIPESAEAPADELRAGTLAVNKGENPEMLLLPDGKVRTAGDIPVEALQHGVRYLGEVPTYGDDLEKVWTEGQHKWLGISTNSKLSTADRSAHDIYVDRPDLALKAIQSVTAQVAG</sequence>
<dbReference type="Gene3D" id="3.40.50.1820">
    <property type="entry name" value="alpha/beta hydrolase"/>
    <property type="match status" value="1"/>
</dbReference>
<keyword evidence="4" id="KW-0378">Hydrolase</keyword>
<dbReference type="EMBL" id="CP109535">
    <property type="protein sequence ID" value="WTY97767.1"/>
    <property type="molecule type" value="Genomic_DNA"/>
</dbReference>
<evidence type="ECO:0000256" key="1">
    <source>
        <dbReference type="SAM" id="MobiDB-lite"/>
    </source>
</evidence>
<feature type="domain" description="AB hydrolase-1" evidence="3">
    <location>
        <begin position="73"/>
        <end position="179"/>
    </location>
</feature>
<dbReference type="PANTHER" id="PTHR43798">
    <property type="entry name" value="MONOACYLGLYCEROL LIPASE"/>
    <property type="match status" value="1"/>
</dbReference>
<dbReference type="AlphaFoldDB" id="A0AAU3H016"/>
<feature type="region of interest" description="Disordered" evidence="1">
    <location>
        <begin position="29"/>
        <end position="52"/>
    </location>
</feature>
<dbReference type="GO" id="GO:0016020">
    <property type="term" value="C:membrane"/>
    <property type="evidence" value="ECO:0007669"/>
    <property type="project" value="TreeGrafter"/>
</dbReference>
<proteinExistence type="predicted"/>
<dbReference type="SUPFAM" id="SSF53474">
    <property type="entry name" value="alpha/beta-Hydrolases"/>
    <property type="match status" value="1"/>
</dbReference>
<dbReference type="PRINTS" id="PR00111">
    <property type="entry name" value="ABHYDROLASE"/>
</dbReference>
<keyword evidence="2" id="KW-0732">Signal</keyword>
<dbReference type="Pfam" id="PF00561">
    <property type="entry name" value="Abhydrolase_1"/>
    <property type="match status" value="1"/>
</dbReference>
<dbReference type="InterPro" id="IPR050266">
    <property type="entry name" value="AB_hydrolase_sf"/>
</dbReference>
<feature type="signal peptide" evidence="2">
    <location>
        <begin position="1"/>
        <end position="25"/>
    </location>
</feature>
<organism evidence="4">
    <name type="scientific">Streptomyces sp. NBC_01401</name>
    <dbReference type="NCBI Taxonomy" id="2903854"/>
    <lineage>
        <taxon>Bacteria</taxon>
        <taxon>Bacillati</taxon>
        <taxon>Actinomycetota</taxon>
        <taxon>Actinomycetes</taxon>
        <taxon>Kitasatosporales</taxon>
        <taxon>Streptomycetaceae</taxon>
        <taxon>Streptomyces</taxon>
    </lineage>
</organism>
<dbReference type="PROSITE" id="PS51257">
    <property type="entry name" value="PROKAR_LIPOPROTEIN"/>
    <property type="match status" value="1"/>
</dbReference>
<dbReference type="GO" id="GO:0016787">
    <property type="term" value="F:hydrolase activity"/>
    <property type="evidence" value="ECO:0007669"/>
    <property type="project" value="UniProtKB-KW"/>
</dbReference>
<reference evidence="4" key="1">
    <citation type="submission" date="2022-10" db="EMBL/GenBank/DDBJ databases">
        <title>The complete genomes of actinobacterial strains from the NBC collection.</title>
        <authorList>
            <person name="Joergensen T.S."/>
            <person name="Alvarez Arevalo M."/>
            <person name="Sterndorff E.B."/>
            <person name="Faurdal D."/>
            <person name="Vuksanovic O."/>
            <person name="Mourched A.-S."/>
            <person name="Charusanti P."/>
            <person name="Shaw S."/>
            <person name="Blin K."/>
            <person name="Weber T."/>
        </authorList>
    </citation>
    <scope>NUCLEOTIDE SEQUENCE</scope>
    <source>
        <strain evidence="4">NBC_01401</strain>
    </source>
</reference>
<evidence type="ECO:0000313" key="4">
    <source>
        <dbReference type="EMBL" id="WTY97767.1"/>
    </source>
</evidence>
<feature type="compositionally biased region" description="Low complexity" evidence="1">
    <location>
        <begin position="31"/>
        <end position="46"/>
    </location>
</feature>
<protein>
    <submittedName>
        <fullName evidence="4">Alpha/beta fold hydrolase</fullName>
    </submittedName>
</protein>